<dbReference type="Gramene" id="PUZ77143">
    <property type="protein sequence ID" value="PUZ77143"/>
    <property type="gene ID" value="GQ55_1G347000"/>
</dbReference>
<dbReference type="EMBL" id="CM009749">
    <property type="protein sequence ID" value="PUZ77143.1"/>
    <property type="molecule type" value="Genomic_DNA"/>
</dbReference>
<organism evidence="1 2">
    <name type="scientific">Panicum hallii var. hallii</name>
    <dbReference type="NCBI Taxonomy" id="1504633"/>
    <lineage>
        <taxon>Eukaryota</taxon>
        <taxon>Viridiplantae</taxon>
        <taxon>Streptophyta</taxon>
        <taxon>Embryophyta</taxon>
        <taxon>Tracheophyta</taxon>
        <taxon>Spermatophyta</taxon>
        <taxon>Magnoliopsida</taxon>
        <taxon>Liliopsida</taxon>
        <taxon>Poales</taxon>
        <taxon>Poaceae</taxon>
        <taxon>PACMAD clade</taxon>
        <taxon>Panicoideae</taxon>
        <taxon>Panicodae</taxon>
        <taxon>Paniceae</taxon>
        <taxon>Panicinae</taxon>
        <taxon>Panicum</taxon>
        <taxon>Panicum sect. Panicum</taxon>
    </lineage>
</organism>
<gene>
    <name evidence="1" type="ORF">GQ55_1G347000</name>
</gene>
<dbReference type="AlphaFoldDB" id="A0A2T7FAP1"/>
<dbReference type="Proteomes" id="UP000244336">
    <property type="component" value="Chromosome 1"/>
</dbReference>
<accession>A0A2T7FAP1</accession>
<keyword evidence="2" id="KW-1185">Reference proteome</keyword>
<reference evidence="1 2" key="1">
    <citation type="submission" date="2018-04" db="EMBL/GenBank/DDBJ databases">
        <title>WGS assembly of Panicum hallii var. hallii HAL2.</title>
        <authorList>
            <person name="Lovell J."/>
            <person name="Jenkins J."/>
            <person name="Lowry D."/>
            <person name="Mamidi S."/>
            <person name="Sreedasyam A."/>
            <person name="Weng X."/>
            <person name="Barry K."/>
            <person name="Bonette J."/>
            <person name="Campitelli B."/>
            <person name="Daum C."/>
            <person name="Gordon S."/>
            <person name="Gould B."/>
            <person name="Lipzen A."/>
            <person name="MacQueen A."/>
            <person name="Palacio-Mejia J."/>
            <person name="Plott C."/>
            <person name="Shakirov E."/>
            <person name="Shu S."/>
            <person name="Yoshinaga Y."/>
            <person name="Zane M."/>
            <person name="Rokhsar D."/>
            <person name="Grimwood J."/>
            <person name="Schmutz J."/>
            <person name="Juenger T."/>
        </authorList>
    </citation>
    <scope>NUCLEOTIDE SEQUENCE [LARGE SCALE GENOMIC DNA]</scope>
    <source>
        <strain evidence="2">cv. HAL2</strain>
    </source>
</reference>
<sequence length="171" mass="17225">MAVSPPVSLLSPLSSLSFSLSSPLLSLLSYRSPLTLRRKPPSPLSPASPDCSAGRAGPWWSCSSLARRCWPAAELKLAWPAVLARGGGRARRGGGGRRGVAVGVGGPYGAQRGGGPAALGLGVGLGHGAAGGSGDRLAGPGGLACRGLERWACELERRGGGRRPARVRGEG</sequence>
<proteinExistence type="predicted"/>
<name>A0A2T7FAP1_9POAL</name>
<evidence type="ECO:0000313" key="1">
    <source>
        <dbReference type="EMBL" id="PUZ77143.1"/>
    </source>
</evidence>
<evidence type="ECO:0000313" key="2">
    <source>
        <dbReference type="Proteomes" id="UP000244336"/>
    </source>
</evidence>
<protein>
    <submittedName>
        <fullName evidence="1">Uncharacterized protein</fullName>
    </submittedName>
</protein>